<sequence>MSSLDSTGTNVQFQPPAEQPAPHSHALCTPMYRICQDVSVTKQGFDIAVAPSSLPPSQTSDSPIPVLPYTGPPPAKSRPRYSGGVPYPDLSLSGPPPEEHRDQHSACASDSITRSTWNRFEPYPSSSARTAQALHGQDSAASPVTPGRYSHVPMPCYADTLMPERQRCEWPDGRSLGGSQEN</sequence>
<protein>
    <submittedName>
        <fullName evidence="2">Uncharacterized protein</fullName>
    </submittedName>
</protein>
<evidence type="ECO:0000313" key="3">
    <source>
        <dbReference type="Proteomes" id="UP001219525"/>
    </source>
</evidence>
<feature type="compositionally biased region" description="Polar residues" evidence="1">
    <location>
        <begin position="106"/>
        <end position="130"/>
    </location>
</feature>
<evidence type="ECO:0000313" key="2">
    <source>
        <dbReference type="EMBL" id="KAJ7215875.1"/>
    </source>
</evidence>
<dbReference type="AlphaFoldDB" id="A0AAD6VM61"/>
<organism evidence="2 3">
    <name type="scientific">Mycena pura</name>
    <dbReference type="NCBI Taxonomy" id="153505"/>
    <lineage>
        <taxon>Eukaryota</taxon>
        <taxon>Fungi</taxon>
        <taxon>Dikarya</taxon>
        <taxon>Basidiomycota</taxon>
        <taxon>Agaricomycotina</taxon>
        <taxon>Agaricomycetes</taxon>
        <taxon>Agaricomycetidae</taxon>
        <taxon>Agaricales</taxon>
        <taxon>Marasmiineae</taxon>
        <taxon>Mycenaceae</taxon>
        <taxon>Mycena</taxon>
    </lineage>
</organism>
<comment type="caution">
    <text evidence="2">The sequence shown here is derived from an EMBL/GenBank/DDBJ whole genome shotgun (WGS) entry which is preliminary data.</text>
</comment>
<reference evidence="2" key="1">
    <citation type="submission" date="2023-03" db="EMBL/GenBank/DDBJ databases">
        <title>Massive genome expansion in bonnet fungi (Mycena s.s.) driven by repeated elements and novel gene families across ecological guilds.</title>
        <authorList>
            <consortium name="Lawrence Berkeley National Laboratory"/>
            <person name="Harder C.B."/>
            <person name="Miyauchi S."/>
            <person name="Viragh M."/>
            <person name="Kuo A."/>
            <person name="Thoen E."/>
            <person name="Andreopoulos B."/>
            <person name="Lu D."/>
            <person name="Skrede I."/>
            <person name="Drula E."/>
            <person name="Henrissat B."/>
            <person name="Morin E."/>
            <person name="Kohler A."/>
            <person name="Barry K."/>
            <person name="LaButti K."/>
            <person name="Morin E."/>
            <person name="Salamov A."/>
            <person name="Lipzen A."/>
            <person name="Mereny Z."/>
            <person name="Hegedus B."/>
            <person name="Baldrian P."/>
            <person name="Stursova M."/>
            <person name="Weitz H."/>
            <person name="Taylor A."/>
            <person name="Grigoriev I.V."/>
            <person name="Nagy L.G."/>
            <person name="Martin F."/>
            <person name="Kauserud H."/>
        </authorList>
    </citation>
    <scope>NUCLEOTIDE SEQUENCE</scope>
    <source>
        <strain evidence="2">9144</strain>
    </source>
</reference>
<feature type="region of interest" description="Disordered" evidence="1">
    <location>
        <begin position="51"/>
        <end position="151"/>
    </location>
</feature>
<keyword evidence="3" id="KW-1185">Reference proteome</keyword>
<dbReference type="Proteomes" id="UP001219525">
    <property type="component" value="Unassembled WGS sequence"/>
</dbReference>
<feature type="region of interest" description="Disordered" evidence="1">
    <location>
        <begin position="1"/>
        <end position="24"/>
    </location>
</feature>
<dbReference type="EMBL" id="JARJCW010000016">
    <property type="protein sequence ID" value="KAJ7215875.1"/>
    <property type="molecule type" value="Genomic_DNA"/>
</dbReference>
<name>A0AAD6VM61_9AGAR</name>
<feature type="compositionally biased region" description="Polar residues" evidence="1">
    <location>
        <begin position="1"/>
        <end position="13"/>
    </location>
</feature>
<proteinExistence type="predicted"/>
<gene>
    <name evidence="2" type="ORF">GGX14DRAFT_391555</name>
</gene>
<evidence type="ECO:0000256" key="1">
    <source>
        <dbReference type="SAM" id="MobiDB-lite"/>
    </source>
</evidence>
<accession>A0AAD6VM61</accession>